<comment type="subcellular location">
    <subcellularLocation>
        <location evidence="1">Cell envelope</location>
    </subcellularLocation>
</comment>
<accession>A0A1H2LDB5</accession>
<reference evidence="7" key="1">
    <citation type="submission" date="2016-10" db="EMBL/GenBank/DDBJ databases">
        <authorList>
            <person name="Varghese N."/>
            <person name="Submissions S."/>
        </authorList>
    </citation>
    <scope>NUCLEOTIDE SEQUENCE [LARGE SCALE GENOMIC DNA]</scope>
    <source>
        <strain evidence="7">DSM 45079</strain>
    </source>
</reference>
<evidence type="ECO:0000313" key="6">
    <source>
        <dbReference type="EMBL" id="SDU79030.1"/>
    </source>
</evidence>
<dbReference type="GO" id="GO:0030246">
    <property type="term" value="F:carbohydrate binding"/>
    <property type="evidence" value="ECO:0007669"/>
    <property type="project" value="UniProtKB-ARBA"/>
</dbReference>
<dbReference type="SUPFAM" id="SSF53822">
    <property type="entry name" value="Periplasmic binding protein-like I"/>
    <property type="match status" value="1"/>
</dbReference>
<name>A0A1H2LDB5_9ACTN</name>
<dbReference type="CDD" id="cd19970">
    <property type="entry name" value="PBP1_ABC_sugar_binding-like"/>
    <property type="match status" value="1"/>
</dbReference>
<feature type="domain" description="Periplasmic binding protein" evidence="5">
    <location>
        <begin position="47"/>
        <end position="309"/>
    </location>
</feature>
<dbReference type="AlphaFoldDB" id="A0A1H2LDB5"/>
<evidence type="ECO:0000256" key="4">
    <source>
        <dbReference type="SAM" id="SignalP"/>
    </source>
</evidence>
<dbReference type="InterPro" id="IPR028082">
    <property type="entry name" value="Peripla_BP_I"/>
</dbReference>
<dbReference type="InterPro" id="IPR025997">
    <property type="entry name" value="SBP_2_dom"/>
</dbReference>
<dbReference type="Gene3D" id="3.40.50.2300">
    <property type="match status" value="2"/>
</dbReference>
<dbReference type="OrthoDB" id="9813037at2"/>
<dbReference type="Proteomes" id="UP000182977">
    <property type="component" value="Chromosome I"/>
</dbReference>
<protein>
    <submittedName>
        <fullName evidence="6">Monosaccharide ABC transporter substrate-binding protein, CUT2 family</fullName>
    </submittedName>
</protein>
<dbReference type="GO" id="GO:0030313">
    <property type="term" value="C:cell envelope"/>
    <property type="evidence" value="ECO:0007669"/>
    <property type="project" value="UniProtKB-SubCell"/>
</dbReference>
<feature type="signal peptide" evidence="4">
    <location>
        <begin position="1"/>
        <end position="22"/>
    </location>
</feature>
<comment type="similarity">
    <text evidence="2">Belongs to the bacterial solute-binding protein 2 family.</text>
</comment>
<dbReference type="PANTHER" id="PTHR46847">
    <property type="entry name" value="D-ALLOSE-BINDING PERIPLASMIC PROTEIN-RELATED"/>
    <property type="match status" value="1"/>
</dbReference>
<dbReference type="STRING" id="419479.SAMN04488563_5914"/>
<dbReference type="EMBL" id="LT629791">
    <property type="protein sequence ID" value="SDU79030.1"/>
    <property type="molecule type" value="Genomic_DNA"/>
</dbReference>
<gene>
    <name evidence="6" type="ORF">SAMN04488563_5914</name>
</gene>
<keyword evidence="7" id="KW-1185">Reference proteome</keyword>
<organism evidence="6 7">
    <name type="scientific">Jiangella alkaliphila</name>
    <dbReference type="NCBI Taxonomy" id="419479"/>
    <lineage>
        <taxon>Bacteria</taxon>
        <taxon>Bacillati</taxon>
        <taxon>Actinomycetota</taxon>
        <taxon>Actinomycetes</taxon>
        <taxon>Jiangellales</taxon>
        <taxon>Jiangellaceae</taxon>
        <taxon>Jiangella</taxon>
    </lineage>
</organism>
<evidence type="ECO:0000259" key="5">
    <source>
        <dbReference type="Pfam" id="PF13407"/>
    </source>
</evidence>
<evidence type="ECO:0000256" key="3">
    <source>
        <dbReference type="ARBA" id="ARBA00022729"/>
    </source>
</evidence>
<evidence type="ECO:0000313" key="7">
    <source>
        <dbReference type="Proteomes" id="UP000182977"/>
    </source>
</evidence>
<proteinExistence type="inferred from homology"/>
<evidence type="ECO:0000256" key="1">
    <source>
        <dbReference type="ARBA" id="ARBA00004196"/>
    </source>
</evidence>
<feature type="chain" id="PRO_5039317944" evidence="4">
    <location>
        <begin position="23"/>
        <end position="324"/>
    </location>
</feature>
<dbReference type="Pfam" id="PF13407">
    <property type="entry name" value="Peripla_BP_4"/>
    <property type="match status" value="1"/>
</dbReference>
<dbReference type="PROSITE" id="PS51257">
    <property type="entry name" value="PROKAR_LIPOPROTEIN"/>
    <property type="match status" value="1"/>
</dbReference>
<dbReference type="RefSeq" id="WP_046772007.1">
    <property type="nucleotide sequence ID" value="NZ_LBMC01000054.1"/>
</dbReference>
<dbReference type="PANTHER" id="PTHR46847:SF1">
    <property type="entry name" value="D-ALLOSE-BINDING PERIPLASMIC PROTEIN-RELATED"/>
    <property type="match status" value="1"/>
</dbReference>
<sequence>MRINRRAFGLAAAAAATALVLAACGQESTGTTDTADSAADDGETPVIGLVMKSLGNPYFQAMQTGAEAYDTESEDFELRAVGIQSETDIAGQVEAVNNLVAQGVDAIVIAPADSIALVAPLIEADAQGISIVNIDVKLDDDALEQAGLDIPFVGPDNVEGARQVGMVLAEDLGEGAKVAILEGIQGAANAEQRKEGFEAAVAEGGLDLVASNTANWETEQANTVFTNILGANPDIQGVMAANDSMALGALAALEASGQLGEIKVVGFDNVPEVEPYLADGSMLATLDQFGSDQAVYGIDVALDLLAGEQAEDWVKTDIELITGE</sequence>
<keyword evidence="3 4" id="KW-0732">Signal</keyword>
<evidence type="ECO:0000256" key="2">
    <source>
        <dbReference type="ARBA" id="ARBA00007639"/>
    </source>
</evidence>